<dbReference type="GO" id="GO:0003677">
    <property type="term" value="F:DNA binding"/>
    <property type="evidence" value="ECO:0007669"/>
    <property type="project" value="UniProtKB-KW"/>
</dbReference>
<dbReference type="InterPro" id="IPR036390">
    <property type="entry name" value="WH_DNA-bd_sf"/>
</dbReference>
<keyword evidence="2" id="KW-0238">DNA-binding</keyword>
<dbReference type="AlphaFoldDB" id="A0A6L9UED4"/>
<keyword evidence="1" id="KW-0805">Transcription regulation</keyword>
<dbReference type="PANTHER" id="PTHR30363:SF44">
    <property type="entry name" value="AGA OPERON TRANSCRIPTIONAL REPRESSOR-RELATED"/>
    <property type="match status" value="1"/>
</dbReference>
<dbReference type="InterPro" id="IPR037171">
    <property type="entry name" value="NagB/RpiA_transferase-like"/>
</dbReference>
<dbReference type="Pfam" id="PF08220">
    <property type="entry name" value="HTH_DeoR"/>
    <property type="match status" value="1"/>
</dbReference>
<reference evidence="5 6" key="1">
    <citation type="submission" date="2019-12" db="EMBL/GenBank/DDBJ databases">
        <title>Rhizobium genotypes associated with high levels of biological nitrogen fixation by grain legumes in a temperate-maritime cropping system.</title>
        <authorList>
            <person name="Maluk M."/>
            <person name="Francesc Ferrando Molina F."/>
            <person name="Lopez Del Egido L."/>
            <person name="Lafos M."/>
            <person name="Langarica-Fuentes A."/>
            <person name="Gebre Yohannes G."/>
            <person name="Young M.W."/>
            <person name="Martin P."/>
            <person name="Gantlett R."/>
            <person name="Kenicer G."/>
            <person name="Hawes C."/>
            <person name="Begg G.S."/>
            <person name="Quilliam R.S."/>
            <person name="Squire G.R."/>
            <person name="Poole P.S."/>
            <person name="Young P.W."/>
            <person name="Iannetta P.M."/>
            <person name="James E.K."/>
        </authorList>
    </citation>
    <scope>NUCLEOTIDE SEQUENCE [LARGE SCALE GENOMIC DNA]</scope>
    <source>
        <strain evidence="5 6">JHI1118</strain>
    </source>
</reference>
<protein>
    <submittedName>
        <fullName evidence="5">DeoR family transcriptional regulator</fullName>
    </submittedName>
</protein>
<feature type="domain" description="HTH deoR-type" evidence="4">
    <location>
        <begin position="13"/>
        <end position="68"/>
    </location>
</feature>
<dbReference type="EMBL" id="WUEY01000029">
    <property type="protein sequence ID" value="NEI74365.1"/>
    <property type="molecule type" value="Genomic_DNA"/>
</dbReference>
<evidence type="ECO:0000256" key="3">
    <source>
        <dbReference type="ARBA" id="ARBA00023163"/>
    </source>
</evidence>
<dbReference type="PRINTS" id="PR00037">
    <property type="entry name" value="HTHLACR"/>
</dbReference>
<dbReference type="InterPro" id="IPR036388">
    <property type="entry name" value="WH-like_DNA-bd_sf"/>
</dbReference>
<dbReference type="Gene3D" id="3.40.50.1360">
    <property type="match status" value="1"/>
</dbReference>
<dbReference type="SMART" id="SM00420">
    <property type="entry name" value="HTH_DEOR"/>
    <property type="match status" value="1"/>
</dbReference>
<keyword evidence="3" id="KW-0804">Transcription</keyword>
<dbReference type="Pfam" id="PF00455">
    <property type="entry name" value="DeoRC"/>
    <property type="match status" value="1"/>
</dbReference>
<proteinExistence type="predicted"/>
<dbReference type="InterPro" id="IPR001034">
    <property type="entry name" value="DeoR_HTH"/>
</dbReference>
<dbReference type="Gene3D" id="1.10.10.10">
    <property type="entry name" value="Winged helix-like DNA-binding domain superfamily/Winged helix DNA-binding domain"/>
    <property type="match status" value="1"/>
</dbReference>
<accession>A0A6L9UED4</accession>
<dbReference type="Proteomes" id="UP000483035">
    <property type="component" value="Unassembled WGS sequence"/>
</dbReference>
<dbReference type="GO" id="GO:0003700">
    <property type="term" value="F:DNA-binding transcription factor activity"/>
    <property type="evidence" value="ECO:0007669"/>
    <property type="project" value="InterPro"/>
</dbReference>
<dbReference type="RefSeq" id="WP_163993542.1">
    <property type="nucleotide sequence ID" value="NZ_WUEY01000029.1"/>
</dbReference>
<evidence type="ECO:0000259" key="4">
    <source>
        <dbReference type="PROSITE" id="PS51000"/>
    </source>
</evidence>
<name>A0A6L9UED4_9HYPH</name>
<evidence type="ECO:0000256" key="1">
    <source>
        <dbReference type="ARBA" id="ARBA00023015"/>
    </source>
</evidence>
<dbReference type="PANTHER" id="PTHR30363">
    <property type="entry name" value="HTH-TYPE TRANSCRIPTIONAL REGULATOR SRLR-RELATED"/>
    <property type="match status" value="1"/>
</dbReference>
<sequence>MSEILSENEFKSAAVRQARLLDHLRDEVFADAQKLKDVLGVSIATVRRDLNELETRGLLKRMHGGAALINQTTRDYTTPIREVTNAEEKALIGAAASELVVEGDAVMIDSGTTSLQAAKRLAGRQSLTFVTNGTDTLAQLVAGGARSLHFIGGEYIDLNHSLGGPMAVDAVRRFSVDKAILSVTAVDLDRGLIATLSPQIGAVQQAMIEVARTVIVVADHSKFQRSALSVIAPLRDIDHIVTNEETRPLTRSLPGDLRSKFIFV</sequence>
<evidence type="ECO:0000313" key="5">
    <source>
        <dbReference type="EMBL" id="NEI74365.1"/>
    </source>
</evidence>
<dbReference type="InterPro" id="IPR018356">
    <property type="entry name" value="Tscrpt_reg_HTH_DeoR_CS"/>
</dbReference>
<dbReference type="SUPFAM" id="SSF100950">
    <property type="entry name" value="NagB/RpiA/CoA transferase-like"/>
    <property type="match status" value="1"/>
</dbReference>
<dbReference type="PROSITE" id="PS00894">
    <property type="entry name" value="HTH_DEOR_1"/>
    <property type="match status" value="1"/>
</dbReference>
<gene>
    <name evidence="5" type="ORF">GR212_32955</name>
</gene>
<dbReference type="InterPro" id="IPR050313">
    <property type="entry name" value="Carb_Metab_HTH_regulators"/>
</dbReference>
<evidence type="ECO:0000313" key="6">
    <source>
        <dbReference type="Proteomes" id="UP000483035"/>
    </source>
</evidence>
<evidence type="ECO:0000256" key="2">
    <source>
        <dbReference type="ARBA" id="ARBA00023125"/>
    </source>
</evidence>
<comment type="caution">
    <text evidence="5">The sequence shown here is derived from an EMBL/GenBank/DDBJ whole genome shotgun (WGS) entry which is preliminary data.</text>
</comment>
<dbReference type="PROSITE" id="PS51000">
    <property type="entry name" value="HTH_DEOR_2"/>
    <property type="match status" value="1"/>
</dbReference>
<dbReference type="SUPFAM" id="SSF46785">
    <property type="entry name" value="Winged helix' DNA-binding domain"/>
    <property type="match status" value="1"/>
</dbReference>
<dbReference type="SMART" id="SM01134">
    <property type="entry name" value="DeoRC"/>
    <property type="match status" value="1"/>
</dbReference>
<organism evidence="5 6">
    <name type="scientific">Rhizobium lusitanum</name>
    <dbReference type="NCBI Taxonomy" id="293958"/>
    <lineage>
        <taxon>Bacteria</taxon>
        <taxon>Pseudomonadati</taxon>
        <taxon>Pseudomonadota</taxon>
        <taxon>Alphaproteobacteria</taxon>
        <taxon>Hyphomicrobiales</taxon>
        <taxon>Rhizobiaceae</taxon>
        <taxon>Rhizobium/Agrobacterium group</taxon>
        <taxon>Rhizobium</taxon>
    </lineage>
</organism>
<dbReference type="InterPro" id="IPR014036">
    <property type="entry name" value="DeoR-like_C"/>
</dbReference>